<evidence type="ECO:0000313" key="2">
    <source>
        <dbReference type="EMBL" id="QDQ28859.1"/>
    </source>
</evidence>
<keyword evidence="3" id="KW-1185">Reference proteome</keyword>
<dbReference type="EMBL" id="CP041730">
    <property type="protein sequence ID" value="QDQ28859.1"/>
    <property type="molecule type" value="Genomic_DNA"/>
</dbReference>
<accession>A0A516SL27</accession>
<proteinExistence type="predicted"/>
<dbReference type="Proteomes" id="UP000317550">
    <property type="component" value="Chromosome"/>
</dbReference>
<name>A0A516SL27_9NEIS</name>
<feature type="compositionally biased region" description="Polar residues" evidence="1">
    <location>
        <begin position="1"/>
        <end position="16"/>
    </location>
</feature>
<sequence length="75" mass="8375">MPSLEQANPARQTGQGQHRKKSRNETGLVRIQVDDYPYRCVEEACLAWQPVAAHGWLHQFVDTVAAWVGAGEPMS</sequence>
<reference evidence="3" key="1">
    <citation type="submission" date="2019-07" db="EMBL/GenBank/DDBJ databases">
        <title>Chitinimonas sp. nov., isolated from Ny-Alesund, arctica soil.</title>
        <authorList>
            <person name="Xu Q."/>
            <person name="Peng F."/>
        </authorList>
    </citation>
    <scope>NUCLEOTIDE SEQUENCE [LARGE SCALE GENOMIC DNA]</scope>
    <source>
        <strain evidence="3">R3-44</strain>
    </source>
</reference>
<gene>
    <name evidence="2" type="ORF">FNU76_22295</name>
</gene>
<evidence type="ECO:0000256" key="1">
    <source>
        <dbReference type="SAM" id="MobiDB-lite"/>
    </source>
</evidence>
<dbReference type="KEGG" id="cari:FNU76_22295"/>
<feature type="region of interest" description="Disordered" evidence="1">
    <location>
        <begin position="1"/>
        <end position="26"/>
    </location>
</feature>
<protein>
    <submittedName>
        <fullName evidence="2">Uncharacterized protein</fullName>
    </submittedName>
</protein>
<evidence type="ECO:0000313" key="3">
    <source>
        <dbReference type="Proteomes" id="UP000317550"/>
    </source>
</evidence>
<organism evidence="2 3">
    <name type="scientific">Chitinimonas arctica</name>
    <dbReference type="NCBI Taxonomy" id="2594795"/>
    <lineage>
        <taxon>Bacteria</taxon>
        <taxon>Pseudomonadati</taxon>
        <taxon>Pseudomonadota</taxon>
        <taxon>Betaproteobacteria</taxon>
        <taxon>Neisseriales</taxon>
        <taxon>Chitinibacteraceae</taxon>
        <taxon>Chitinimonas</taxon>
    </lineage>
</organism>
<dbReference type="AlphaFoldDB" id="A0A516SL27"/>